<keyword evidence="3" id="KW-1185">Reference proteome</keyword>
<evidence type="ECO:0000259" key="1">
    <source>
        <dbReference type="PROSITE" id="PS51831"/>
    </source>
</evidence>
<dbReference type="PROSITE" id="PS51831">
    <property type="entry name" value="HD"/>
    <property type="match status" value="1"/>
</dbReference>
<evidence type="ECO:0000313" key="3">
    <source>
        <dbReference type="Proteomes" id="UP001139887"/>
    </source>
</evidence>
<name>A0A9W8I8Y6_9FUNG</name>
<proteinExistence type="predicted"/>
<gene>
    <name evidence="2" type="ORF">IWW36_005340</name>
</gene>
<dbReference type="EMBL" id="JANBUW010001215">
    <property type="protein sequence ID" value="KAJ2844023.1"/>
    <property type="molecule type" value="Genomic_DNA"/>
</dbReference>
<dbReference type="Pfam" id="PF01966">
    <property type="entry name" value="HD"/>
    <property type="match status" value="1"/>
</dbReference>
<dbReference type="Proteomes" id="UP001139887">
    <property type="component" value="Unassembled WGS sequence"/>
</dbReference>
<dbReference type="Gene3D" id="1.10.3210.10">
    <property type="entry name" value="Hypothetical protein af1432"/>
    <property type="match status" value="1"/>
</dbReference>
<dbReference type="PANTHER" id="PTHR11373:SF4">
    <property type="entry name" value="DEOXYNUCLEOSIDE TRIPHOSPHATE TRIPHOSPHOHYDROLASE SAMHD1"/>
    <property type="match status" value="1"/>
</dbReference>
<accession>A0A9W8I8Y6</accession>
<organism evidence="2 3">
    <name type="scientific">Coemansia brasiliensis</name>
    <dbReference type="NCBI Taxonomy" id="2650707"/>
    <lineage>
        <taxon>Eukaryota</taxon>
        <taxon>Fungi</taxon>
        <taxon>Fungi incertae sedis</taxon>
        <taxon>Zoopagomycota</taxon>
        <taxon>Kickxellomycotina</taxon>
        <taxon>Kickxellomycetes</taxon>
        <taxon>Kickxellales</taxon>
        <taxon>Kickxellaceae</taxon>
        <taxon>Coemansia</taxon>
    </lineage>
</organism>
<dbReference type="InterPro" id="IPR006674">
    <property type="entry name" value="HD_domain"/>
</dbReference>
<reference evidence="2" key="1">
    <citation type="submission" date="2022-07" db="EMBL/GenBank/DDBJ databases">
        <title>Phylogenomic reconstructions and comparative analyses of Kickxellomycotina fungi.</title>
        <authorList>
            <person name="Reynolds N.K."/>
            <person name="Stajich J.E."/>
            <person name="Barry K."/>
            <person name="Grigoriev I.V."/>
            <person name="Crous P."/>
            <person name="Smith M.E."/>
        </authorList>
    </citation>
    <scope>NUCLEOTIDE SEQUENCE</scope>
    <source>
        <strain evidence="2">NRRL 1566</strain>
    </source>
</reference>
<dbReference type="SUPFAM" id="SSF109604">
    <property type="entry name" value="HD-domain/PDEase-like"/>
    <property type="match status" value="1"/>
</dbReference>
<dbReference type="SMART" id="SM00471">
    <property type="entry name" value="HDc"/>
    <property type="match status" value="1"/>
</dbReference>
<dbReference type="GO" id="GO:0005634">
    <property type="term" value="C:nucleus"/>
    <property type="evidence" value="ECO:0007669"/>
    <property type="project" value="TreeGrafter"/>
</dbReference>
<dbReference type="AlphaFoldDB" id="A0A9W8I8Y6"/>
<feature type="domain" description="HD" evidence="1">
    <location>
        <begin position="77"/>
        <end position="210"/>
    </location>
</feature>
<dbReference type="GO" id="GO:0006203">
    <property type="term" value="P:dGTP catabolic process"/>
    <property type="evidence" value="ECO:0007669"/>
    <property type="project" value="TreeGrafter"/>
</dbReference>
<feature type="non-terminal residue" evidence="2">
    <location>
        <position position="210"/>
    </location>
</feature>
<sequence>MNRRGMLRRGFADVEDLPDAVDVPFDKNTYINDPIHGYIRLNKDMLQIIDTPQFQRLRSLKQLGTSYFVFPGGSHNRFEHCIGTAFLAGEVVEGLAQRQPELEISARDIRCVTLAGLCHDLGHGPFSHIFDNKFIPQAMPSSQWSHEMGSEMMLDHLIDDNHIDTLDSSDISFIKQLIRGSALHSGNEKMFLFDIVANKRNGVDVDRFDY</sequence>
<dbReference type="CDD" id="cd00077">
    <property type="entry name" value="HDc"/>
    <property type="match status" value="1"/>
</dbReference>
<dbReference type="PANTHER" id="PTHR11373">
    <property type="entry name" value="DEOXYNUCLEOSIDE TRIPHOSPHATE TRIPHOSPHOHYDROLASE"/>
    <property type="match status" value="1"/>
</dbReference>
<dbReference type="InterPro" id="IPR003607">
    <property type="entry name" value="HD/PDEase_dom"/>
</dbReference>
<dbReference type="OrthoDB" id="9991235at2759"/>
<dbReference type="GO" id="GO:0008832">
    <property type="term" value="F:dGTPase activity"/>
    <property type="evidence" value="ECO:0007669"/>
    <property type="project" value="TreeGrafter"/>
</dbReference>
<comment type="caution">
    <text evidence="2">The sequence shown here is derived from an EMBL/GenBank/DDBJ whole genome shotgun (WGS) entry which is preliminary data.</text>
</comment>
<protein>
    <recommendedName>
        <fullName evidence="1">HD domain-containing protein</fullName>
    </recommendedName>
</protein>
<evidence type="ECO:0000313" key="2">
    <source>
        <dbReference type="EMBL" id="KAJ2844023.1"/>
    </source>
</evidence>
<dbReference type="InterPro" id="IPR050135">
    <property type="entry name" value="dGTPase-like"/>
</dbReference>